<name>A0ABS2WHX4_9BACL</name>
<protein>
    <submittedName>
        <fullName evidence="3">Metallophosphoesterase family protein</fullName>
    </submittedName>
</protein>
<dbReference type="Proteomes" id="UP001177120">
    <property type="component" value="Unassembled WGS sequence"/>
</dbReference>
<dbReference type="InterPro" id="IPR029052">
    <property type="entry name" value="Metallo-depent_PP-like"/>
</dbReference>
<gene>
    <name evidence="3" type="ORF">JQC72_05305</name>
</gene>
<evidence type="ECO:0000259" key="2">
    <source>
        <dbReference type="Pfam" id="PF12850"/>
    </source>
</evidence>
<dbReference type="SUPFAM" id="SSF56300">
    <property type="entry name" value="Metallo-dependent phosphatases"/>
    <property type="match status" value="1"/>
</dbReference>
<comment type="similarity">
    <text evidence="1">Belongs to the metallophosphoesterase superfamily. YfcE family.</text>
</comment>
<dbReference type="PANTHER" id="PTHR42850:SF2">
    <property type="entry name" value="BLL5683 PROTEIN"/>
    <property type="match status" value="1"/>
</dbReference>
<evidence type="ECO:0000313" key="3">
    <source>
        <dbReference type="EMBL" id="MBN2908940.1"/>
    </source>
</evidence>
<dbReference type="PANTHER" id="PTHR42850">
    <property type="entry name" value="METALLOPHOSPHOESTERASE"/>
    <property type="match status" value="1"/>
</dbReference>
<reference evidence="3" key="1">
    <citation type="journal article" date="2024" name="Int. J. Syst. Evol. Microbiol.">
        <title>Polycladomyces zharkentensis sp. nov., a novel thermophilic cellulose- and starch-degrading member of the Bacillota from a geothermal aquifer in Kazakhstan.</title>
        <authorList>
            <person name="Mashzhan A."/>
            <person name="Kistaubayeva A."/>
            <person name="Javier-Lopez R."/>
            <person name="Bissenova U."/>
            <person name="Bissenbay A."/>
            <person name="Birkeland N.K."/>
        </authorList>
    </citation>
    <scope>NUCLEOTIDE SEQUENCE</scope>
    <source>
        <strain evidence="3">ZKZ2T</strain>
    </source>
</reference>
<evidence type="ECO:0000256" key="1">
    <source>
        <dbReference type="ARBA" id="ARBA00008950"/>
    </source>
</evidence>
<sequence>MRIALFSDVHGNVTALQAVLRELRERGPFDAVVCAGDMVLMGPSPEEVVDLLRAEGVKMVRGNCDDMVSGLLPIETEAGSDPVRLERFRVHVKWTRERLGEERLDFLRSLPVTRTFDPAPGQSLLVCHASPSFTNQPLPRPDLLRTEGAKYYGDTEARVIAVGHWHQPSLTLLGERIVLNVSSVSIPMDGRPIACFTIAEWRDGIWSFEQYRVDYDIAPEIHRIRERNMPLPPWPKLEE</sequence>
<dbReference type="Gene3D" id="3.60.21.10">
    <property type="match status" value="1"/>
</dbReference>
<dbReference type="InterPro" id="IPR011152">
    <property type="entry name" value="Pesterase_MJ0912"/>
</dbReference>
<dbReference type="InterPro" id="IPR050126">
    <property type="entry name" value="Ap4A_hydrolase"/>
</dbReference>
<dbReference type="EMBL" id="JAFHAP010000005">
    <property type="protein sequence ID" value="MBN2908940.1"/>
    <property type="molecule type" value="Genomic_DNA"/>
</dbReference>
<dbReference type="PIRSF" id="PIRSF000883">
    <property type="entry name" value="Pesterase_MJ0912"/>
    <property type="match status" value="1"/>
</dbReference>
<organism evidence="3 4">
    <name type="scientific">Polycladomyces zharkentensis</name>
    <dbReference type="NCBI Taxonomy" id="2807616"/>
    <lineage>
        <taxon>Bacteria</taxon>
        <taxon>Bacillati</taxon>
        <taxon>Bacillota</taxon>
        <taxon>Bacilli</taxon>
        <taxon>Bacillales</taxon>
        <taxon>Thermoactinomycetaceae</taxon>
        <taxon>Polycladomyces</taxon>
    </lineage>
</organism>
<comment type="caution">
    <text evidence="3">The sequence shown here is derived from an EMBL/GenBank/DDBJ whole genome shotgun (WGS) entry which is preliminary data.</text>
</comment>
<dbReference type="InterPro" id="IPR024654">
    <property type="entry name" value="Calcineurin-like_PHP_lpxH"/>
</dbReference>
<feature type="domain" description="Calcineurin-like phosphoesterase" evidence="2">
    <location>
        <begin position="1"/>
        <end position="200"/>
    </location>
</feature>
<evidence type="ECO:0000313" key="4">
    <source>
        <dbReference type="Proteomes" id="UP001177120"/>
    </source>
</evidence>
<dbReference type="RefSeq" id="WP_205493500.1">
    <property type="nucleotide sequence ID" value="NZ_JAFHAP010000005.1"/>
</dbReference>
<dbReference type="CDD" id="cd00838">
    <property type="entry name" value="MPP_superfamily"/>
    <property type="match status" value="1"/>
</dbReference>
<dbReference type="Pfam" id="PF12850">
    <property type="entry name" value="Metallophos_2"/>
    <property type="match status" value="1"/>
</dbReference>
<keyword evidence="4" id="KW-1185">Reference proteome</keyword>
<accession>A0ABS2WHX4</accession>
<proteinExistence type="inferred from homology"/>